<sequence>MATSTSTPSAATSLGDGSKGPGTHDWSRHRPTIKRLYIDERKPLKEVMEIMARDHGFMASLKMFKVRIKQWGYSKNIRTTNEDIGTLVDLNSERQRPVVLATGRVVDPKRLAQHLRRKRESALQLAPGARSLARWSPSPRPPSIRPPDVFYISEAVLAHTRGYMNGQTIDVESVLGRNVHPESRQITDSMHLLRGLIRGDRMDEAVVFLRQVPGQIRALLRHEPPQILNRIFTMIVHLLSVPEQQQQVGRIIKALVNYTAAASTEPEMGWAEHHPVRKLLQSLAALNDQDAFALNDLAVRAWRCLLETTDAALGTPECAANFPRWLDMGESAGYDALPGTYLAERQWGICRQKEIEFGEGSVEAVAELFYLTELERQRAEARGDSKDYLKYLLKLTLQRIPEGKCLIAKLNCEVYMAEIAKEEGDRKLAEDYLRAAIDTRIKRGGARELLFHELTKLEAWFIEWGEDAKVAELQPWKESVRASLNETPTG</sequence>
<reference evidence="3" key="1">
    <citation type="submission" date="2023-06" db="EMBL/GenBank/DDBJ databases">
        <authorList>
            <person name="Noh H."/>
        </authorList>
    </citation>
    <scope>NUCLEOTIDE SEQUENCE</scope>
    <source>
        <strain evidence="3">DUCC20226</strain>
    </source>
</reference>
<protein>
    <recommendedName>
        <fullName evidence="2">Clr5 domain-containing protein</fullName>
    </recommendedName>
</protein>
<evidence type="ECO:0000259" key="2">
    <source>
        <dbReference type="Pfam" id="PF14420"/>
    </source>
</evidence>
<organism evidence="3 4">
    <name type="scientific">Phomopsis amygdali</name>
    <name type="common">Fusicoccum amygdali</name>
    <dbReference type="NCBI Taxonomy" id="1214568"/>
    <lineage>
        <taxon>Eukaryota</taxon>
        <taxon>Fungi</taxon>
        <taxon>Dikarya</taxon>
        <taxon>Ascomycota</taxon>
        <taxon>Pezizomycotina</taxon>
        <taxon>Sordariomycetes</taxon>
        <taxon>Sordariomycetidae</taxon>
        <taxon>Diaporthales</taxon>
        <taxon>Diaporthaceae</taxon>
        <taxon>Diaporthe</taxon>
    </lineage>
</organism>
<dbReference type="EMBL" id="JAUJFL010000002">
    <property type="protein sequence ID" value="KAK2609745.1"/>
    <property type="molecule type" value="Genomic_DNA"/>
</dbReference>
<proteinExistence type="predicted"/>
<feature type="region of interest" description="Disordered" evidence="1">
    <location>
        <begin position="1"/>
        <end position="28"/>
    </location>
</feature>
<evidence type="ECO:0000313" key="3">
    <source>
        <dbReference type="EMBL" id="KAK2609745.1"/>
    </source>
</evidence>
<dbReference type="InterPro" id="IPR025676">
    <property type="entry name" value="Clr5_dom"/>
</dbReference>
<dbReference type="AlphaFoldDB" id="A0AAD9W5K7"/>
<comment type="caution">
    <text evidence="3">The sequence shown here is derived from an EMBL/GenBank/DDBJ whole genome shotgun (WGS) entry which is preliminary data.</text>
</comment>
<keyword evidence="4" id="KW-1185">Reference proteome</keyword>
<feature type="compositionally biased region" description="Low complexity" evidence="1">
    <location>
        <begin position="1"/>
        <end position="13"/>
    </location>
</feature>
<dbReference type="PANTHER" id="PTHR38788:SF3">
    <property type="entry name" value="CLR5 DOMAIN-CONTAINING PROTEIN"/>
    <property type="match status" value="1"/>
</dbReference>
<name>A0AAD9W5K7_PHOAM</name>
<dbReference type="Pfam" id="PF14420">
    <property type="entry name" value="Clr5"/>
    <property type="match status" value="1"/>
</dbReference>
<accession>A0AAD9W5K7</accession>
<dbReference type="Proteomes" id="UP001265746">
    <property type="component" value="Unassembled WGS sequence"/>
</dbReference>
<evidence type="ECO:0000313" key="4">
    <source>
        <dbReference type="Proteomes" id="UP001265746"/>
    </source>
</evidence>
<evidence type="ECO:0000256" key="1">
    <source>
        <dbReference type="SAM" id="MobiDB-lite"/>
    </source>
</evidence>
<gene>
    <name evidence="3" type="ORF">N8I77_003232</name>
</gene>
<feature type="domain" description="Clr5" evidence="2">
    <location>
        <begin position="24"/>
        <end position="75"/>
    </location>
</feature>
<dbReference type="PANTHER" id="PTHR38788">
    <property type="entry name" value="CLR5 DOMAIN-CONTAINING PROTEIN"/>
    <property type="match status" value="1"/>
</dbReference>